<feature type="chain" id="PRO_5005202172" evidence="7">
    <location>
        <begin position="20"/>
        <end position="329"/>
    </location>
</feature>
<dbReference type="Proteomes" id="UP000053477">
    <property type="component" value="Unassembled WGS sequence"/>
</dbReference>
<dbReference type="SUPFAM" id="SSF46565">
    <property type="entry name" value="Chaperone J-domain"/>
    <property type="match status" value="1"/>
</dbReference>
<dbReference type="STRING" id="27342.A0A0H2RTU9"/>
<sequence length="329" mass="35775">MRLLPLLTVLVCIFATALAWTKEDHEIFDLVSALEAAEGKGTTFYSWLDVSPTASASDIGRAYRKKSVQLHPDKNQGVKGAHERFARLGVIAQILRNSEGRERYDFFYKNGVPTWRGTGYYYSRYRPGLGSAVVFLVILTSGLQFGVQAYTYKSELARIDRFMNEARAAARGPKMNVIEGKRKVKVNMGGRAFVDEDGNVVNGRSLDMVVEGQNVYIVEANGELLPLDYSAATPPAVGRTWFISTLSSIYGKMKSKVTGVSGEKDADEFKESDVDGDGTEDTTSMDESVSNGANGSASTSARGGPAAIAGGRRRKAVKPKKKKNAKDAS</sequence>
<protein>
    <submittedName>
        <fullName evidence="9">DnaJ-domain-containing protein</fullName>
    </submittedName>
</protein>
<dbReference type="AlphaFoldDB" id="A0A0H2RTU9"/>
<comment type="subcellular location">
    <subcellularLocation>
        <location evidence="5">Endomembrane system</location>
        <topology evidence="5">Single-pass membrane protein</topology>
    </subcellularLocation>
</comment>
<feature type="signal peptide" evidence="7">
    <location>
        <begin position="1"/>
        <end position="19"/>
    </location>
</feature>
<dbReference type="EMBL" id="KQ086098">
    <property type="protein sequence ID" value="KLO08266.1"/>
    <property type="molecule type" value="Genomic_DNA"/>
</dbReference>
<organism evidence="9 10">
    <name type="scientific">Schizopora paradoxa</name>
    <dbReference type="NCBI Taxonomy" id="27342"/>
    <lineage>
        <taxon>Eukaryota</taxon>
        <taxon>Fungi</taxon>
        <taxon>Dikarya</taxon>
        <taxon>Basidiomycota</taxon>
        <taxon>Agaricomycotina</taxon>
        <taxon>Agaricomycetes</taxon>
        <taxon>Hymenochaetales</taxon>
        <taxon>Schizoporaceae</taxon>
        <taxon>Schizopora</taxon>
    </lineage>
</organism>
<evidence type="ECO:0000256" key="2">
    <source>
        <dbReference type="ARBA" id="ARBA00022729"/>
    </source>
</evidence>
<feature type="compositionally biased region" description="Basic residues" evidence="6">
    <location>
        <begin position="311"/>
        <end position="329"/>
    </location>
</feature>
<proteinExistence type="predicted"/>
<dbReference type="FunCoup" id="A0A0H2RTU9">
    <property type="interactions" value="82"/>
</dbReference>
<dbReference type="PANTHER" id="PTHR44653:SF2">
    <property type="entry name" value="DNAJ HOMOLOG SUBFAMILY C MEMBER 1"/>
    <property type="match status" value="1"/>
</dbReference>
<dbReference type="PRINTS" id="PR00625">
    <property type="entry name" value="JDOMAIN"/>
</dbReference>
<feature type="compositionally biased region" description="Low complexity" evidence="6">
    <location>
        <begin position="290"/>
        <end position="310"/>
    </location>
</feature>
<evidence type="ECO:0000256" key="4">
    <source>
        <dbReference type="ARBA" id="ARBA00023136"/>
    </source>
</evidence>
<dbReference type="PANTHER" id="PTHR44653">
    <property type="entry name" value="DNAJ HOMOLOG SUBFAMILY C MEMBER 1"/>
    <property type="match status" value="1"/>
</dbReference>
<dbReference type="SMART" id="SM00271">
    <property type="entry name" value="DnaJ"/>
    <property type="match status" value="1"/>
</dbReference>
<evidence type="ECO:0000256" key="6">
    <source>
        <dbReference type="SAM" id="MobiDB-lite"/>
    </source>
</evidence>
<accession>A0A0H2RTU9</accession>
<dbReference type="GO" id="GO:0012505">
    <property type="term" value="C:endomembrane system"/>
    <property type="evidence" value="ECO:0007669"/>
    <property type="project" value="UniProtKB-SubCell"/>
</dbReference>
<feature type="compositionally biased region" description="Basic and acidic residues" evidence="6">
    <location>
        <begin position="262"/>
        <end position="273"/>
    </location>
</feature>
<dbReference type="PROSITE" id="PS50076">
    <property type="entry name" value="DNAJ_2"/>
    <property type="match status" value="1"/>
</dbReference>
<feature type="region of interest" description="Disordered" evidence="6">
    <location>
        <begin position="260"/>
        <end position="329"/>
    </location>
</feature>
<keyword evidence="1" id="KW-0812">Transmembrane</keyword>
<dbReference type="InParanoid" id="A0A0H2RTU9"/>
<keyword evidence="4" id="KW-0472">Membrane</keyword>
<dbReference type="InterPro" id="IPR036869">
    <property type="entry name" value="J_dom_sf"/>
</dbReference>
<evidence type="ECO:0000256" key="5">
    <source>
        <dbReference type="ARBA" id="ARBA00037847"/>
    </source>
</evidence>
<evidence type="ECO:0000313" key="9">
    <source>
        <dbReference type="EMBL" id="KLO08266.1"/>
    </source>
</evidence>
<dbReference type="OrthoDB" id="413400at2759"/>
<dbReference type="CDD" id="cd06257">
    <property type="entry name" value="DnaJ"/>
    <property type="match status" value="1"/>
</dbReference>
<keyword evidence="2 7" id="KW-0732">Signal</keyword>
<gene>
    <name evidence="9" type="ORF">SCHPADRAFT_931893</name>
</gene>
<keyword evidence="3" id="KW-1133">Transmembrane helix</keyword>
<dbReference type="InterPro" id="IPR052606">
    <property type="entry name" value="DnaJ_domain_protein"/>
</dbReference>
<dbReference type="Pfam" id="PF00226">
    <property type="entry name" value="DnaJ"/>
    <property type="match status" value="1"/>
</dbReference>
<evidence type="ECO:0000259" key="8">
    <source>
        <dbReference type="PROSITE" id="PS50076"/>
    </source>
</evidence>
<feature type="compositionally biased region" description="Acidic residues" evidence="6">
    <location>
        <begin position="274"/>
        <end position="284"/>
    </location>
</feature>
<feature type="domain" description="J" evidence="8">
    <location>
        <begin position="43"/>
        <end position="108"/>
    </location>
</feature>
<evidence type="ECO:0000256" key="1">
    <source>
        <dbReference type="ARBA" id="ARBA00022692"/>
    </source>
</evidence>
<keyword evidence="10" id="KW-1185">Reference proteome</keyword>
<reference evidence="9 10" key="1">
    <citation type="submission" date="2015-04" db="EMBL/GenBank/DDBJ databases">
        <title>Complete genome sequence of Schizopora paradoxa KUC8140, a cosmopolitan wood degrader in East Asia.</title>
        <authorList>
            <consortium name="DOE Joint Genome Institute"/>
            <person name="Min B."/>
            <person name="Park H."/>
            <person name="Jang Y."/>
            <person name="Kim J.-J."/>
            <person name="Kim K.H."/>
            <person name="Pangilinan J."/>
            <person name="Lipzen A."/>
            <person name="Riley R."/>
            <person name="Grigoriev I.V."/>
            <person name="Spatafora J.W."/>
            <person name="Choi I.-G."/>
        </authorList>
    </citation>
    <scope>NUCLEOTIDE SEQUENCE [LARGE SCALE GENOMIC DNA]</scope>
    <source>
        <strain evidence="9 10">KUC8140</strain>
    </source>
</reference>
<evidence type="ECO:0000256" key="3">
    <source>
        <dbReference type="ARBA" id="ARBA00022989"/>
    </source>
</evidence>
<name>A0A0H2RTU9_9AGAM</name>
<evidence type="ECO:0000256" key="7">
    <source>
        <dbReference type="SAM" id="SignalP"/>
    </source>
</evidence>
<dbReference type="Gene3D" id="1.10.287.110">
    <property type="entry name" value="DnaJ domain"/>
    <property type="match status" value="1"/>
</dbReference>
<dbReference type="InterPro" id="IPR001623">
    <property type="entry name" value="DnaJ_domain"/>
</dbReference>
<evidence type="ECO:0000313" key="10">
    <source>
        <dbReference type="Proteomes" id="UP000053477"/>
    </source>
</evidence>